<evidence type="ECO:0000313" key="7">
    <source>
        <dbReference type="Proteomes" id="UP000291116"/>
    </source>
</evidence>
<protein>
    <recommendedName>
        <fullName evidence="8">Proteasome endopeptidase complex</fullName>
    </recommendedName>
</protein>
<feature type="chain" id="PRO_5019504131" description="Proteasome endopeptidase complex" evidence="5">
    <location>
        <begin position="44"/>
        <end position="450"/>
    </location>
</feature>
<gene>
    <name evidence="6" type="ORF">PSNMU_V1.4_AUG-EV-PASAV3_0120560</name>
</gene>
<evidence type="ECO:0000256" key="5">
    <source>
        <dbReference type="SAM" id="SignalP"/>
    </source>
</evidence>
<dbReference type="InterPro" id="IPR029055">
    <property type="entry name" value="Ntn_hydrolases_N"/>
</dbReference>
<accession>A0A448ZS89</accession>
<evidence type="ECO:0008006" key="8">
    <source>
        <dbReference type="Google" id="ProtNLM"/>
    </source>
</evidence>
<dbReference type="PANTHER" id="PTHR32194">
    <property type="entry name" value="METALLOPROTEASE TLDD"/>
    <property type="match status" value="1"/>
</dbReference>
<organism evidence="6 7">
    <name type="scientific">Pseudo-nitzschia multistriata</name>
    <dbReference type="NCBI Taxonomy" id="183589"/>
    <lineage>
        <taxon>Eukaryota</taxon>
        <taxon>Sar</taxon>
        <taxon>Stramenopiles</taxon>
        <taxon>Ochrophyta</taxon>
        <taxon>Bacillariophyta</taxon>
        <taxon>Bacillariophyceae</taxon>
        <taxon>Bacillariophycidae</taxon>
        <taxon>Bacillariales</taxon>
        <taxon>Bacillariaceae</taxon>
        <taxon>Pseudo-nitzschia</taxon>
    </lineage>
</organism>
<dbReference type="GO" id="GO:0005737">
    <property type="term" value="C:cytoplasm"/>
    <property type="evidence" value="ECO:0007669"/>
    <property type="project" value="TreeGrafter"/>
</dbReference>
<comment type="subcellular location">
    <subcellularLocation>
        <location evidence="1">Nucleus</location>
    </subcellularLocation>
</comment>
<dbReference type="SUPFAM" id="SSF56235">
    <property type="entry name" value="N-terminal nucleophile aminohydrolases (Ntn hydrolases)"/>
    <property type="match status" value="1"/>
</dbReference>
<dbReference type="GO" id="GO:0005634">
    <property type="term" value="C:nucleus"/>
    <property type="evidence" value="ECO:0007669"/>
    <property type="project" value="UniProtKB-SubCell"/>
</dbReference>
<dbReference type="EMBL" id="CAACVS010000676">
    <property type="protein sequence ID" value="VEU44915.1"/>
    <property type="molecule type" value="Genomic_DNA"/>
</dbReference>
<reference evidence="6 7" key="1">
    <citation type="submission" date="2019-01" db="EMBL/GenBank/DDBJ databases">
        <authorList>
            <person name="Ferrante I. M."/>
        </authorList>
    </citation>
    <scope>NUCLEOTIDE SEQUENCE [LARGE SCALE GENOMIC DNA]</scope>
    <source>
        <strain evidence="6 7">B856</strain>
    </source>
</reference>
<proteinExistence type="predicted"/>
<dbReference type="InterPro" id="IPR001353">
    <property type="entry name" value="Proteasome_sua/b"/>
</dbReference>
<dbReference type="Proteomes" id="UP000291116">
    <property type="component" value="Unassembled WGS sequence"/>
</dbReference>
<dbReference type="Pfam" id="PF00227">
    <property type="entry name" value="Proteasome"/>
    <property type="match status" value="1"/>
</dbReference>
<keyword evidence="5" id="KW-0732">Signal</keyword>
<dbReference type="PANTHER" id="PTHR32194:SF2">
    <property type="entry name" value="PROTEASOME SUBUNIT BETA TYPE-1"/>
    <property type="match status" value="1"/>
</dbReference>
<keyword evidence="7" id="KW-1185">Reference proteome</keyword>
<evidence type="ECO:0000313" key="6">
    <source>
        <dbReference type="EMBL" id="VEU44915.1"/>
    </source>
</evidence>
<evidence type="ECO:0000256" key="4">
    <source>
        <dbReference type="SAM" id="MobiDB-lite"/>
    </source>
</evidence>
<evidence type="ECO:0000256" key="3">
    <source>
        <dbReference type="ARBA" id="ARBA00022942"/>
    </source>
</evidence>
<dbReference type="AlphaFoldDB" id="A0A448ZS89"/>
<dbReference type="GO" id="GO:0005839">
    <property type="term" value="C:proteasome core complex"/>
    <property type="evidence" value="ECO:0007669"/>
    <property type="project" value="InterPro"/>
</dbReference>
<keyword evidence="2" id="KW-0963">Cytoplasm</keyword>
<keyword evidence="3" id="KW-0647">Proteasome</keyword>
<evidence type="ECO:0000256" key="2">
    <source>
        <dbReference type="ARBA" id="ARBA00022490"/>
    </source>
</evidence>
<dbReference type="OrthoDB" id="268479at2759"/>
<name>A0A448ZS89_9STRA</name>
<sequence length="450" mass="48092">MAVRQRRNNQARRCLRALPLPLPLPLLLLLPLLLPHNAARAVAEKFDPYIVNGGLVSAVAGRNFAIIASDTRMIGEGGYVLQSRSHLSNRLWSVGGGGNGDDERGLVAGIEESLRGSSGDGSRYHRAARVIELEDTTVAEAPVWIGSSGCSTDCSQLRKVVRADVRAASHFGQVSFSSPESIANLLGQTLYGRRGFPYYAFCVASGLGDTETDPCGRAYVYDAIGSYERVAVAAAGTGRELLQPVLDRAFGASSSSSSPDPRRVVDGTPSEAIEALCSAYRSVSEREIGVGDALVLHVSERRPSGAVRRRVFVRDASRTDPRAGEPERSSCSAPSMRLFRGDVERMPCRNDGPTALPRPAPRGHGDRNHSDRAALADCAGKMGLVARGTKLYTSELPEATSESILCFRSAIVVRNKTARIAGAPATALTILSRSSLCGARYKPQSRVDSE</sequence>
<dbReference type="Gene3D" id="3.60.20.10">
    <property type="entry name" value="Glutamine Phosphoribosylpyrophosphate, subunit 1, domain 1"/>
    <property type="match status" value="1"/>
</dbReference>
<evidence type="ECO:0000256" key="1">
    <source>
        <dbReference type="ARBA" id="ARBA00004123"/>
    </source>
</evidence>
<dbReference type="InterPro" id="IPR023333">
    <property type="entry name" value="Proteasome_suB-type"/>
</dbReference>
<feature type="signal peptide" evidence="5">
    <location>
        <begin position="1"/>
        <end position="43"/>
    </location>
</feature>
<feature type="region of interest" description="Disordered" evidence="4">
    <location>
        <begin position="349"/>
        <end position="370"/>
    </location>
</feature>
<dbReference type="GO" id="GO:0051603">
    <property type="term" value="P:proteolysis involved in protein catabolic process"/>
    <property type="evidence" value="ECO:0007669"/>
    <property type="project" value="InterPro"/>
</dbReference>